<organism evidence="15 16">
    <name type="scientific">Parthenolecanium corni</name>
    <dbReference type="NCBI Taxonomy" id="536013"/>
    <lineage>
        <taxon>Eukaryota</taxon>
        <taxon>Metazoa</taxon>
        <taxon>Ecdysozoa</taxon>
        <taxon>Arthropoda</taxon>
        <taxon>Hexapoda</taxon>
        <taxon>Insecta</taxon>
        <taxon>Pterygota</taxon>
        <taxon>Neoptera</taxon>
        <taxon>Paraneoptera</taxon>
        <taxon>Hemiptera</taxon>
        <taxon>Sternorrhyncha</taxon>
        <taxon>Coccoidea</taxon>
        <taxon>Coccidae</taxon>
        <taxon>Parthenolecanium</taxon>
    </lineage>
</organism>
<dbReference type="Pfam" id="PF00089">
    <property type="entry name" value="Trypsin"/>
    <property type="match status" value="1"/>
</dbReference>
<dbReference type="Pfam" id="PF00078">
    <property type="entry name" value="RVT_1"/>
    <property type="match status" value="1"/>
</dbReference>
<dbReference type="FunFam" id="3.30.70.270:FF:000020">
    <property type="entry name" value="Transposon Tf2-6 polyprotein-like Protein"/>
    <property type="match status" value="1"/>
</dbReference>
<dbReference type="InterPro" id="IPR000477">
    <property type="entry name" value="RT_dom"/>
</dbReference>
<dbReference type="GO" id="GO:0008270">
    <property type="term" value="F:zinc ion binding"/>
    <property type="evidence" value="ECO:0007669"/>
    <property type="project" value="InterPro"/>
</dbReference>
<dbReference type="InterPro" id="IPR001878">
    <property type="entry name" value="Znf_CCHC"/>
</dbReference>
<feature type="domain" description="Peptidase A2" evidence="11">
    <location>
        <begin position="613"/>
        <end position="650"/>
    </location>
</feature>
<dbReference type="Proteomes" id="UP001367676">
    <property type="component" value="Unassembled WGS sequence"/>
</dbReference>
<evidence type="ECO:0000256" key="8">
    <source>
        <dbReference type="ARBA" id="ARBA00022918"/>
    </source>
</evidence>
<dbReference type="PROSITE" id="PS50994">
    <property type="entry name" value="INTEGRASE"/>
    <property type="match status" value="1"/>
</dbReference>
<dbReference type="PROSITE" id="PS50878">
    <property type="entry name" value="RT_POL"/>
    <property type="match status" value="1"/>
</dbReference>
<dbReference type="InterPro" id="IPR001254">
    <property type="entry name" value="Trypsin_dom"/>
</dbReference>
<dbReference type="InterPro" id="IPR043504">
    <property type="entry name" value="Peptidase_S1_PA_chymotrypsin"/>
</dbReference>
<dbReference type="Gene3D" id="3.30.70.270">
    <property type="match status" value="2"/>
</dbReference>
<evidence type="ECO:0000256" key="1">
    <source>
        <dbReference type="ARBA" id="ARBA00012493"/>
    </source>
</evidence>
<keyword evidence="6" id="KW-0255">Endonuclease</keyword>
<dbReference type="InterPro" id="IPR018061">
    <property type="entry name" value="Retropepsins"/>
</dbReference>
<feature type="region of interest" description="Disordered" evidence="10">
    <location>
        <begin position="162"/>
        <end position="190"/>
    </location>
</feature>
<dbReference type="Pfam" id="PF00665">
    <property type="entry name" value="rve"/>
    <property type="match status" value="1"/>
</dbReference>
<keyword evidence="9" id="KW-0175">Coiled coil</keyword>
<dbReference type="FunFam" id="3.10.20.370:FF:000001">
    <property type="entry name" value="Retrovirus-related Pol polyprotein from transposon 17.6-like protein"/>
    <property type="match status" value="1"/>
</dbReference>
<dbReference type="SUPFAM" id="SSF50494">
    <property type="entry name" value="Trypsin-like serine proteases"/>
    <property type="match status" value="1"/>
</dbReference>
<dbReference type="Pfam" id="PF03732">
    <property type="entry name" value="Retrotrans_gag"/>
    <property type="match status" value="1"/>
</dbReference>
<dbReference type="Pfam" id="PF17921">
    <property type="entry name" value="Integrase_H2C2"/>
    <property type="match status" value="1"/>
</dbReference>
<evidence type="ECO:0000313" key="15">
    <source>
        <dbReference type="EMBL" id="KAK7582246.1"/>
    </source>
</evidence>
<dbReference type="GO" id="GO:0015074">
    <property type="term" value="P:DNA integration"/>
    <property type="evidence" value="ECO:0007669"/>
    <property type="project" value="InterPro"/>
</dbReference>
<dbReference type="InterPro" id="IPR001969">
    <property type="entry name" value="Aspartic_peptidase_AS"/>
</dbReference>
<dbReference type="EC" id="2.7.7.49" evidence="1"/>
<gene>
    <name evidence="15" type="ORF">V9T40_013691</name>
</gene>
<evidence type="ECO:0000259" key="12">
    <source>
        <dbReference type="PROSITE" id="PS50240"/>
    </source>
</evidence>
<dbReference type="SMART" id="SM00343">
    <property type="entry name" value="ZnF_C2HC"/>
    <property type="match status" value="3"/>
</dbReference>
<evidence type="ECO:0000259" key="11">
    <source>
        <dbReference type="PROSITE" id="PS50175"/>
    </source>
</evidence>
<dbReference type="InterPro" id="IPR043128">
    <property type="entry name" value="Rev_trsase/Diguanyl_cyclase"/>
</dbReference>
<accession>A0AAN9TBG3</accession>
<comment type="caution">
    <text evidence="15">The sequence shown here is derived from an EMBL/GenBank/DDBJ whole genome shotgun (WGS) entry which is preliminary data.</text>
</comment>
<dbReference type="GO" id="GO:0006508">
    <property type="term" value="P:proteolysis"/>
    <property type="evidence" value="ECO:0007669"/>
    <property type="project" value="UniProtKB-KW"/>
</dbReference>
<evidence type="ECO:0000259" key="13">
    <source>
        <dbReference type="PROSITE" id="PS50878"/>
    </source>
</evidence>
<dbReference type="InterPro" id="IPR036875">
    <property type="entry name" value="Znf_CCHC_sf"/>
</dbReference>
<proteinExistence type="predicted"/>
<dbReference type="Gene3D" id="3.10.20.370">
    <property type="match status" value="1"/>
</dbReference>
<keyword evidence="7" id="KW-0378">Hydrolase</keyword>
<dbReference type="Pfam" id="PF17917">
    <property type="entry name" value="RT_RNaseH"/>
    <property type="match status" value="1"/>
</dbReference>
<keyword evidence="5" id="KW-0540">Nuclease</keyword>
<dbReference type="Gene3D" id="4.10.60.10">
    <property type="entry name" value="Zinc finger, CCHC-type"/>
    <property type="match status" value="1"/>
</dbReference>
<name>A0AAN9TBG3_9HEMI</name>
<dbReference type="SUPFAM" id="SSF57756">
    <property type="entry name" value="Retrovirus zinc finger-like domains"/>
    <property type="match status" value="2"/>
</dbReference>
<dbReference type="InterPro" id="IPR021109">
    <property type="entry name" value="Peptidase_aspartic_dom_sf"/>
</dbReference>
<feature type="domain" description="Reverse transcriptase" evidence="13">
    <location>
        <begin position="897"/>
        <end position="1081"/>
    </location>
</feature>
<dbReference type="GO" id="GO:0004190">
    <property type="term" value="F:aspartic-type endopeptidase activity"/>
    <property type="evidence" value="ECO:0007669"/>
    <property type="project" value="InterPro"/>
</dbReference>
<dbReference type="InterPro" id="IPR001995">
    <property type="entry name" value="Peptidase_A2_cat"/>
</dbReference>
<dbReference type="InterPro" id="IPR036397">
    <property type="entry name" value="RNaseH_sf"/>
</dbReference>
<evidence type="ECO:0000313" key="16">
    <source>
        <dbReference type="Proteomes" id="UP001367676"/>
    </source>
</evidence>
<dbReference type="CDD" id="cd09274">
    <property type="entry name" value="RNase_HI_RT_Ty3"/>
    <property type="match status" value="1"/>
</dbReference>
<keyword evidence="2" id="KW-0645">Protease</keyword>
<keyword evidence="3" id="KW-0808">Transferase</keyword>
<dbReference type="Gene3D" id="3.10.10.10">
    <property type="entry name" value="HIV Type 1 Reverse Transcriptase, subunit A, domain 1"/>
    <property type="match status" value="1"/>
</dbReference>
<protein>
    <recommendedName>
        <fullName evidence="1">RNA-directed DNA polymerase</fullName>
        <ecNumber evidence="1">2.7.7.49</ecNumber>
    </recommendedName>
</protein>
<dbReference type="PROSITE" id="PS50175">
    <property type="entry name" value="ASP_PROT_RETROV"/>
    <property type="match status" value="1"/>
</dbReference>
<evidence type="ECO:0000256" key="4">
    <source>
        <dbReference type="ARBA" id="ARBA00022695"/>
    </source>
</evidence>
<dbReference type="Pfam" id="PF00077">
    <property type="entry name" value="RVP"/>
    <property type="match status" value="1"/>
</dbReference>
<sequence>MVKCPANNVLPKLSTTPSPTSAPSVPQDCRCTPPGYCKGGFRAGINQSRGRNMSSFIVRAGEYNLDLASEQLPHQDRDIKNISMHHAFFRELLLNDLAIIEVTEPFQYSSNVAPICLPLKKSPYSPEDTSVYDLSRCVATGWGSKDSEHQVCCSKADVIKKETNENGTPPPKEGYTPGTDKPSSELTGGKSAKLSKVLKKVDLLIVPNEECQRALRKTRLGSTFTLHESFICAGGQPGKDTCKQLTMDELKKQIETLNKQIEKLQIQNDTKSLEIQNLKDKLTSQPLYPTLSENLNENIENENPMTLNQVLKFLTKTFSGDPKTLNAFITKCELAWVNCPQNQKHNLLNFILGQIEGDAATSIMHREFSSWEQVKTELKTIYKSPRNYQQLNVELAELKQKSNENIQSYFNRVFKIISEIKELGKNDPAIAGSFKLIETQGLNQFILKSEPKISIFLQCSKPTSLQDALAMALNFEKLNPQNEVRKPNKYCSHCKTQTHNTVDCRKSGRKECTVCKKPGHSEKNCWYNKNEKSQNFKSESNLFTLSCAYCKKSGHVIKDCRKREYNNKKRAEEMNKKPNEPTTEAKPFSSVNLIQSPNNFLISLTEFGTQKKFQLLIDTGAEISIIKASDLTIEQKRTINTSNKKLIVGITQTENLYSEGTVEIIIIHNQKKYAINFHVVKEEKIQIPYDGIFGMNIINHLKANLNFSTWQLSFFYKSNEIIFDLQKEYHIPARTKSICMVQTKSELEEGLPDIHSSNPNILIENNAIYKKSDNFIPVVMTNPTNIDQKVIVSSTPLTAIKTQIYHHIFALSGIQRTKTLTSMIRLDHLENHEKMETLTLIHKYQNLFFLPGDTLQAEITSEHRINTPSNAQPIYTKNYRFPEIHKKEVEKQMADLKRQGIIKDSESPWNSPIWIVPKKQDASGIQKWRIVIDYRKLNEITKADKFPIPNIDDIFDQLGNSKYFTTLDLASGFHQIPVHPKDQEKTAFSTHQGHFEFVKMPFGLKNAPATFQRIMNSVLTGLVGNECFVYLDDIIVYSSNFSEHLRKLEKVFQRIQENHLMIQPDKSEFIHTQIQYLGHIICKDGIKPNPTKIQALKNYPKPKNEKEIQQFLGLCGYYRKFIQNYSEKTKPLTNLLKKSTKFEWKNEQQNSFLQLIQELTSDSLLLQYPDFEKLFSLSTDASKFAIGAVLNQENKPISYASRTLNKAEINYSVIEKELLAIVWAIKHFRPYLYGRKFEISTDHKPLVWLFNTKDPGLRLYRWKIKLSEYNFDIHYIQGSKNSVADALSRIYPIAGTSQETSFEKIIIKPYHEFKNIAILTSQDQARENALLQKEKIEITKTTEIQIIKKSNRNIFIIFTRPTKYDKANSNLYRQSLDNLRNVLEKEQITIIGIIDDFNSSSSIHSKEFETQLISQLSPVKLYWTSIQKIPENTVQFLVETHSNPLVGHSGGHSLYEKLRSKGFYWPKMKKEIFEVTNSCNECQIYNPLRQPTKIQTQITDTPDKPAQRLAMDIIGPFNDQVEIKNILSIQDCFTKFIQLIPLKTNTAPYITKKLIKIFMTQGIPTQILTDNGVQFRSNAFIEMCEQFKIQHILTSMYHPASNGSLERSHASVKYYLNKFPKTKWPLAIYQAQYCFNSSKHSTTNITPFELQFGQKARIPILEANQMIDEDLPEYRTFLHQQAEKFSHTYENIKNRTLSKKKIAAYYRDQRENRKNKYPNYQIGDLILVKEMTGDTTNKKFFEGPYPISDVSQINVTIKRNNKMLTVHKDDIKKYNPPKRKIHLINLPILFIISLFFPLCLGQGLITPLSDHPGIHVDYLGEASIFSGTWNLLTYFNISQIDIKIKHLEFLHDYVNSLELKRFNHTKLKILDTQLHTISIKYSDLLTSTENTRLHKRETIFGFSSPLEMSIGHPLAAIFGFRSDSEGQEADYKIQQAFSNEEILRNVVKHQISLINNTIQNFQKSNIIFEKNIQKSENWMSLMGRQLEKINTTLTQQIYTNIADEVYHQFEATYELSTQEIENLQNAILFAKRDILHPIILSPTDFYISFVHNLSVVVSLMTWL</sequence>
<dbReference type="Gene3D" id="1.10.340.70">
    <property type="match status" value="1"/>
</dbReference>
<dbReference type="PROSITE" id="PS50240">
    <property type="entry name" value="TRYPSIN_DOM"/>
    <property type="match status" value="1"/>
</dbReference>
<evidence type="ECO:0000259" key="14">
    <source>
        <dbReference type="PROSITE" id="PS50994"/>
    </source>
</evidence>
<evidence type="ECO:0000256" key="10">
    <source>
        <dbReference type="SAM" id="MobiDB-lite"/>
    </source>
</evidence>
<dbReference type="GO" id="GO:0042575">
    <property type="term" value="C:DNA polymerase complex"/>
    <property type="evidence" value="ECO:0007669"/>
    <property type="project" value="UniProtKB-ARBA"/>
</dbReference>
<dbReference type="EMBL" id="JBBCAQ010000033">
    <property type="protein sequence ID" value="KAK7582246.1"/>
    <property type="molecule type" value="Genomic_DNA"/>
</dbReference>
<keyword evidence="4" id="KW-0548">Nucleotidyltransferase</keyword>
<dbReference type="InterPro" id="IPR001584">
    <property type="entry name" value="Integrase_cat-core"/>
</dbReference>
<feature type="compositionally biased region" description="Low complexity" evidence="10">
    <location>
        <begin position="14"/>
        <end position="26"/>
    </location>
</feature>
<dbReference type="InterPro" id="IPR009003">
    <property type="entry name" value="Peptidase_S1_PA"/>
</dbReference>
<dbReference type="SUPFAM" id="SSF53098">
    <property type="entry name" value="Ribonuclease H-like"/>
    <property type="match status" value="1"/>
</dbReference>
<dbReference type="InterPro" id="IPR043502">
    <property type="entry name" value="DNA/RNA_pol_sf"/>
</dbReference>
<dbReference type="InterPro" id="IPR050951">
    <property type="entry name" value="Retrovirus_Pol_polyprotein"/>
</dbReference>
<dbReference type="PANTHER" id="PTHR37984:SF5">
    <property type="entry name" value="PROTEIN NYNRIN-LIKE"/>
    <property type="match status" value="1"/>
</dbReference>
<reference evidence="15 16" key="1">
    <citation type="submission" date="2024-03" db="EMBL/GenBank/DDBJ databases">
        <title>Adaptation during the transition from Ophiocordyceps entomopathogen to insect associate is accompanied by gene loss and intensified selection.</title>
        <authorList>
            <person name="Ward C.M."/>
            <person name="Onetto C.A."/>
            <person name="Borneman A.R."/>
        </authorList>
    </citation>
    <scope>NUCLEOTIDE SEQUENCE [LARGE SCALE GENOMIC DNA]</scope>
    <source>
        <strain evidence="15">AWRI1</strain>
        <tissue evidence="15">Single Adult Female</tissue>
    </source>
</reference>
<dbReference type="Gene3D" id="2.40.10.10">
    <property type="entry name" value="Trypsin-like serine proteases"/>
    <property type="match status" value="2"/>
</dbReference>
<dbReference type="InterPro" id="IPR005162">
    <property type="entry name" value="Retrotrans_gag_dom"/>
</dbReference>
<dbReference type="Gene3D" id="2.40.70.10">
    <property type="entry name" value="Acid Proteases"/>
    <property type="match status" value="1"/>
</dbReference>
<dbReference type="SMART" id="SM00020">
    <property type="entry name" value="Tryp_SPc"/>
    <property type="match status" value="1"/>
</dbReference>
<dbReference type="SUPFAM" id="SSF56672">
    <property type="entry name" value="DNA/RNA polymerases"/>
    <property type="match status" value="1"/>
</dbReference>
<dbReference type="InterPro" id="IPR041373">
    <property type="entry name" value="RT_RNaseH"/>
</dbReference>
<dbReference type="GO" id="GO:0004519">
    <property type="term" value="F:endonuclease activity"/>
    <property type="evidence" value="ECO:0007669"/>
    <property type="project" value="UniProtKB-KW"/>
</dbReference>
<evidence type="ECO:0000256" key="3">
    <source>
        <dbReference type="ARBA" id="ARBA00022679"/>
    </source>
</evidence>
<feature type="region of interest" description="Disordered" evidence="10">
    <location>
        <begin position="1"/>
        <end position="27"/>
    </location>
</feature>
<feature type="domain" description="Integrase catalytic" evidence="14">
    <location>
        <begin position="1501"/>
        <end position="1655"/>
    </location>
</feature>
<feature type="coiled-coil region" evidence="9">
    <location>
        <begin position="247"/>
        <end position="281"/>
    </location>
</feature>
<feature type="domain" description="Peptidase S1" evidence="12">
    <location>
        <begin position="35"/>
        <end position="377"/>
    </location>
</feature>
<evidence type="ECO:0000256" key="6">
    <source>
        <dbReference type="ARBA" id="ARBA00022759"/>
    </source>
</evidence>
<dbReference type="FunFam" id="3.10.10.10:FF:000007">
    <property type="entry name" value="Retrovirus-related Pol polyprotein from transposon 17.6-like Protein"/>
    <property type="match status" value="1"/>
</dbReference>
<dbReference type="PANTHER" id="PTHR37984">
    <property type="entry name" value="PROTEIN CBG26694"/>
    <property type="match status" value="1"/>
</dbReference>
<keyword evidence="16" id="KW-1185">Reference proteome</keyword>
<evidence type="ECO:0000256" key="9">
    <source>
        <dbReference type="SAM" id="Coils"/>
    </source>
</evidence>
<dbReference type="InterPro" id="IPR012337">
    <property type="entry name" value="RNaseH-like_sf"/>
</dbReference>
<dbReference type="GO" id="GO:0004252">
    <property type="term" value="F:serine-type endopeptidase activity"/>
    <property type="evidence" value="ECO:0007669"/>
    <property type="project" value="InterPro"/>
</dbReference>
<dbReference type="GO" id="GO:0003676">
    <property type="term" value="F:nucleic acid binding"/>
    <property type="evidence" value="ECO:0007669"/>
    <property type="project" value="InterPro"/>
</dbReference>
<dbReference type="PROSITE" id="PS00141">
    <property type="entry name" value="ASP_PROTEASE"/>
    <property type="match status" value="1"/>
</dbReference>
<dbReference type="InterPro" id="IPR041588">
    <property type="entry name" value="Integrase_H2C2"/>
</dbReference>
<keyword evidence="8" id="KW-0695">RNA-directed DNA polymerase</keyword>
<dbReference type="GO" id="GO:0003964">
    <property type="term" value="F:RNA-directed DNA polymerase activity"/>
    <property type="evidence" value="ECO:0007669"/>
    <property type="project" value="UniProtKB-KW"/>
</dbReference>
<evidence type="ECO:0000256" key="2">
    <source>
        <dbReference type="ARBA" id="ARBA00022670"/>
    </source>
</evidence>
<evidence type="ECO:0000256" key="7">
    <source>
        <dbReference type="ARBA" id="ARBA00022801"/>
    </source>
</evidence>
<evidence type="ECO:0000256" key="5">
    <source>
        <dbReference type="ARBA" id="ARBA00022722"/>
    </source>
</evidence>
<dbReference type="CDD" id="cd01647">
    <property type="entry name" value="RT_LTR"/>
    <property type="match status" value="1"/>
</dbReference>
<dbReference type="SUPFAM" id="SSF50630">
    <property type="entry name" value="Acid proteases"/>
    <property type="match status" value="1"/>
</dbReference>
<feature type="coiled-coil region" evidence="9">
    <location>
        <begin position="2006"/>
        <end position="2033"/>
    </location>
</feature>
<dbReference type="Gene3D" id="3.30.420.10">
    <property type="entry name" value="Ribonuclease H-like superfamily/Ribonuclease H"/>
    <property type="match status" value="1"/>
</dbReference>